<reference evidence="1 2" key="1">
    <citation type="journal article" date="2023" name="Life. Sci Alliance">
        <title>Evolutionary insights into 3D genome organization and epigenetic landscape of Vigna mungo.</title>
        <authorList>
            <person name="Junaid A."/>
            <person name="Singh B."/>
            <person name="Bhatia S."/>
        </authorList>
    </citation>
    <scope>NUCLEOTIDE SEQUENCE [LARGE SCALE GENOMIC DNA]</scope>
    <source>
        <strain evidence="1">Urdbean</strain>
    </source>
</reference>
<dbReference type="AlphaFoldDB" id="A0AAQ3NBS6"/>
<keyword evidence="2" id="KW-1185">Reference proteome</keyword>
<name>A0AAQ3NBS6_VIGMU</name>
<gene>
    <name evidence="1" type="ORF">V8G54_018969</name>
</gene>
<sequence length="118" mass="13067">MHHVFIASNAFVRHFHSRNTASPETLSSASARVHHHSPSFLHFTISPFAQPLISPFHRLKPHKPPTLESPPIHFISLIQLKPSCISSPLFFSLAASKQKVFAALHPSAPSPSPLEGRR</sequence>
<protein>
    <submittedName>
        <fullName evidence="1">Uncharacterized protein</fullName>
    </submittedName>
</protein>
<evidence type="ECO:0000313" key="2">
    <source>
        <dbReference type="Proteomes" id="UP001374535"/>
    </source>
</evidence>
<accession>A0AAQ3NBS6</accession>
<dbReference type="EMBL" id="CP144695">
    <property type="protein sequence ID" value="WVZ05623.1"/>
    <property type="molecule type" value="Genomic_DNA"/>
</dbReference>
<evidence type="ECO:0000313" key="1">
    <source>
        <dbReference type="EMBL" id="WVZ05623.1"/>
    </source>
</evidence>
<dbReference type="Proteomes" id="UP001374535">
    <property type="component" value="Chromosome 6"/>
</dbReference>
<proteinExistence type="predicted"/>
<organism evidence="1 2">
    <name type="scientific">Vigna mungo</name>
    <name type="common">Black gram</name>
    <name type="synonym">Phaseolus mungo</name>
    <dbReference type="NCBI Taxonomy" id="3915"/>
    <lineage>
        <taxon>Eukaryota</taxon>
        <taxon>Viridiplantae</taxon>
        <taxon>Streptophyta</taxon>
        <taxon>Embryophyta</taxon>
        <taxon>Tracheophyta</taxon>
        <taxon>Spermatophyta</taxon>
        <taxon>Magnoliopsida</taxon>
        <taxon>eudicotyledons</taxon>
        <taxon>Gunneridae</taxon>
        <taxon>Pentapetalae</taxon>
        <taxon>rosids</taxon>
        <taxon>fabids</taxon>
        <taxon>Fabales</taxon>
        <taxon>Fabaceae</taxon>
        <taxon>Papilionoideae</taxon>
        <taxon>50 kb inversion clade</taxon>
        <taxon>NPAAA clade</taxon>
        <taxon>indigoferoid/millettioid clade</taxon>
        <taxon>Phaseoleae</taxon>
        <taxon>Vigna</taxon>
    </lineage>
</organism>